<feature type="compositionally biased region" description="Polar residues" evidence="1">
    <location>
        <begin position="74"/>
        <end position="124"/>
    </location>
</feature>
<feature type="compositionally biased region" description="Low complexity" evidence="1">
    <location>
        <begin position="8"/>
        <end position="23"/>
    </location>
</feature>
<comment type="caution">
    <text evidence="2">The sequence shown here is derived from an EMBL/GenBank/DDBJ whole genome shotgun (WGS) entry which is preliminary data.</text>
</comment>
<feature type="region of interest" description="Disordered" evidence="1">
    <location>
        <begin position="137"/>
        <end position="170"/>
    </location>
</feature>
<protein>
    <submittedName>
        <fullName evidence="2">Uncharacterized protein</fullName>
    </submittedName>
</protein>
<gene>
    <name evidence="2" type="ORF">BJ322DRAFT_1109445</name>
</gene>
<organism evidence="2 3">
    <name type="scientific">Thelephora terrestris</name>
    <dbReference type="NCBI Taxonomy" id="56493"/>
    <lineage>
        <taxon>Eukaryota</taxon>
        <taxon>Fungi</taxon>
        <taxon>Dikarya</taxon>
        <taxon>Basidiomycota</taxon>
        <taxon>Agaricomycotina</taxon>
        <taxon>Agaricomycetes</taxon>
        <taxon>Thelephorales</taxon>
        <taxon>Thelephoraceae</taxon>
        <taxon>Thelephora</taxon>
    </lineage>
</organism>
<evidence type="ECO:0000313" key="3">
    <source>
        <dbReference type="Proteomes" id="UP000736335"/>
    </source>
</evidence>
<dbReference type="AlphaFoldDB" id="A0A9P6HD40"/>
<reference evidence="2" key="2">
    <citation type="submission" date="2020-11" db="EMBL/GenBank/DDBJ databases">
        <authorList>
            <consortium name="DOE Joint Genome Institute"/>
            <person name="Kuo A."/>
            <person name="Miyauchi S."/>
            <person name="Kiss E."/>
            <person name="Drula E."/>
            <person name="Kohler A."/>
            <person name="Sanchez-Garcia M."/>
            <person name="Andreopoulos B."/>
            <person name="Barry K.W."/>
            <person name="Bonito G."/>
            <person name="Buee M."/>
            <person name="Carver A."/>
            <person name="Chen C."/>
            <person name="Cichocki N."/>
            <person name="Clum A."/>
            <person name="Culley D."/>
            <person name="Crous P.W."/>
            <person name="Fauchery L."/>
            <person name="Girlanda M."/>
            <person name="Hayes R."/>
            <person name="Keri Z."/>
            <person name="Labutti K."/>
            <person name="Lipzen A."/>
            <person name="Lombard V."/>
            <person name="Magnuson J."/>
            <person name="Maillard F."/>
            <person name="Morin E."/>
            <person name="Murat C."/>
            <person name="Nolan M."/>
            <person name="Ohm R."/>
            <person name="Pangilinan J."/>
            <person name="Pereira M."/>
            <person name="Perotto S."/>
            <person name="Peter M."/>
            <person name="Riley R."/>
            <person name="Sitrit Y."/>
            <person name="Stielow B."/>
            <person name="Szollosi G."/>
            <person name="Zifcakova L."/>
            <person name="Stursova M."/>
            <person name="Spatafora J.W."/>
            <person name="Tedersoo L."/>
            <person name="Vaario L.-M."/>
            <person name="Yamada A."/>
            <person name="Yan M."/>
            <person name="Wang P."/>
            <person name="Xu J."/>
            <person name="Bruns T."/>
            <person name="Baldrian P."/>
            <person name="Vilgalys R."/>
            <person name="Henrissat B."/>
            <person name="Grigoriev I.V."/>
            <person name="Hibbett D."/>
            <person name="Nagy L.G."/>
            <person name="Martin F.M."/>
        </authorList>
    </citation>
    <scope>NUCLEOTIDE SEQUENCE</scope>
    <source>
        <strain evidence="2">UH-Tt-Lm1</strain>
    </source>
</reference>
<name>A0A9P6HD40_9AGAM</name>
<accession>A0A9P6HD40</accession>
<dbReference type="Proteomes" id="UP000736335">
    <property type="component" value="Unassembled WGS sequence"/>
</dbReference>
<proteinExistence type="predicted"/>
<dbReference type="EMBL" id="WIUZ02000008">
    <property type="protein sequence ID" value="KAF9784731.1"/>
    <property type="molecule type" value="Genomic_DNA"/>
</dbReference>
<sequence length="283" mass="30608">MSENDCDSLTQLSLASSTSSRAQVESTLAQLHSQNYFAGLESSQDPHPMETDDLTTSTPDQHATKRKRADTNPDDQGTPSPAMRSTNSQTNQSLPPNQLGLSTGSQNKAPQSSTNSPAAESNAQLSRLSLGSTLSTSALRNDTVPSPNRQSQSNHSPYPSSQPRSHQTPTINTKVVDLEITGFLGENPLIGIHPPSAAGWNSIGDLKALIYPHDASFTEDEKGVTAEQMVLAIALHLNCHRPVVTAPKQAKEFEKRKGGNRRPWVYMITGLSEENLDTIINDR</sequence>
<keyword evidence="3" id="KW-1185">Reference proteome</keyword>
<evidence type="ECO:0000256" key="1">
    <source>
        <dbReference type="SAM" id="MobiDB-lite"/>
    </source>
</evidence>
<feature type="compositionally biased region" description="Polar residues" evidence="1">
    <location>
        <begin position="24"/>
        <end position="45"/>
    </location>
</feature>
<feature type="region of interest" description="Disordered" evidence="1">
    <location>
        <begin position="1"/>
        <end position="125"/>
    </location>
</feature>
<reference evidence="2" key="1">
    <citation type="journal article" date="2020" name="Nat. Commun.">
        <title>Large-scale genome sequencing of mycorrhizal fungi provides insights into the early evolution of symbiotic traits.</title>
        <authorList>
            <person name="Miyauchi S."/>
            <person name="Kiss E."/>
            <person name="Kuo A."/>
            <person name="Drula E."/>
            <person name="Kohler A."/>
            <person name="Sanchez-Garcia M."/>
            <person name="Morin E."/>
            <person name="Andreopoulos B."/>
            <person name="Barry K.W."/>
            <person name="Bonito G."/>
            <person name="Buee M."/>
            <person name="Carver A."/>
            <person name="Chen C."/>
            <person name="Cichocki N."/>
            <person name="Clum A."/>
            <person name="Culley D."/>
            <person name="Crous P.W."/>
            <person name="Fauchery L."/>
            <person name="Girlanda M."/>
            <person name="Hayes R.D."/>
            <person name="Keri Z."/>
            <person name="LaButti K."/>
            <person name="Lipzen A."/>
            <person name="Lombard V."/>
            <person name="Magnuson J."/>
            <person name="Maillard F."/>
            <person name="Murat C."/>
            <person name="Nolan M."/>
            <person name="Ohm R.A."/>
            <person name="Pangilinan J."/>
            <person name="Pereira M.F."/>
            <person name="Perotto S."/>
            <person name="Peter M."/>
            <person name="Pfister S."/>
            <person name="Riley R."/>
            <person name="Sitrit Y."/>
            <person name="Stielow J.B."/>
            <person name="Szollosi G."/>
            <person name="Zifcakova L."/>
            <person name="Stursova M."/>
            <person name="Spatafora J.W."/>
            <person name="Tedersoo L."/>
            <person name="Vaario L.M."/>
            <person name="Yamada A."/>
            <person name="Yan M."/>
            <person name="Wang P."/>
            <person name="Xu J."/>
            <person name="Bruns T."/>
            <person name="Baldrian P."/>
            <person name="Vilgalys R."/>
            <person name="Dunand C."/>
            <person name="Henrissat B."/>
            <person name="Grigoriev I.V."/>
            <person name="Hibbett D."/>
            <person name="Nagy L.G."/>
            <person name="Martin F.M."/>
        </authorList>
    </citation>
    <scope>NUCLEOTIDE SEQUENCE</scope>
    <source>
        <strain evidence="2">UH-Tt-Lm1</strain>
    </source>
</reference>
<evidence type="ECO:0000313" key="2">
    <source>
        <dbReference type="EMBL" id="KAF9784731.1"/>
    </source>
</evidence>
<feature type="compositionally biased region" description="Polar residues" evidence="1">
    <location>
        <begin position="143"/>
        <end position="170"/>
    </location>
</feature>